<keyword evidence="3" id="KW-1185">Reference proteome</keyword>
<dbReference type="EMBL" id="AE006469">
    <property type="protein sequence ID" value="AAK65048.1"/>
    <property type="molecule type" value="Genomic_DNA"/>
</dbReference>
<evidence type="ECO:0000256" key="1">
    <source>
        <dbReference type="SAM" id="MobiDB-lite"/>
    </source>
</evidence>
<dbReference type="PIR" id="F95310">
    <property type="entry name" value="F95310"/>
</dbReference>
<accession>Q92ZQ9</accession>
<organism evidence="2 3">
    <name type="scientific">Rhizobium meliloti (strain 1021)</name>
    <name type="common">Ensifer meliloti</name>
    <name type="synonym">Sinorhizobium meliloti</name>
    <dbReference type="NCBI Taxonomy" id="266834"/>
    <lineage>
        <taxon>Bacteria</taxon>
        <taxon>Pseudomonadati</taxon>
        <taxon>Pseudomonadota</taxon>
        <taxon>Alphaproteobacteria</taxon>
        <taxon>Hyphomicrobiales</taxon>
        <taxon>Rhizobiaceae</taxon>
        <taxon>Sinorhizobium/Ensifer group</taxon>
        <taxon>Sinorhizobium</taxon>
    </lineage>
</organism>
<name>Q92ZQ9_RHIME</name>
<reference evidence="3" key="2">
    <citation type="journal article" date="2001" name="Science">
        <title>The composite genome of the legume symbiont Sinorhizobium meliloti.</title>
        <authorList>
            <person name="Galibert F."/>
            <person name="Finan T.M."/>
            <person name="Long S.R."/>
            <person name="Puehler A."/>
            <person name="Abola P."/>
            <person name="Ampe F."/>
            <person name="Barloy-Hubler F."/>
            <person name="Barnett M.J."/>
            <person name="Becker A."/>
            <person name="Boistard P."/>
            <person name="Bothe G."/>
            <person name="Boutry M."/>
            <person name="Bowser L."/>
            <person name="Buhrmester J."/>
            <person name="Cadieu E."/>
            <person name="Capela D."/>
            <person name="Chain P."/>
            <person name="Cowie A."/>
            <person name="Davis R.W."/>
            <person name="Dreano S."/>
            <person name="Federspiel N.A."/>
            <person name="Fisher R.F."/>
            <person name="Gloux S."/>
            <person name="Godrie T."/>
            <person name="Goffeau A."/>
            <person name="Golding B."/>
            <person name="Gouzy J."/>
            <person name="Gurjal M."/>
            <person name="Hernandez-Lucas I."/>
            <person name="Hong A."/>
            <person name="Huizar L."/>
            <person name="Hyman R.W."/>
            <person name="Jones T."/>
            <person name="Kahn D."/>
            <person name="Kahn M.L."/>
            <person name="Kalman S."/>
            <person name="Keating D.H."/>
            <person name="Kiss E."/>
            <person name="Komp C."/>
            <person name="Lelaure V."/>
            <person name="Masuy D."/>
            <person name="Palm C."/>
            <person name="Peck M.C."/>
            <person name="Pohl T.M."/>
            <person name="Portetelle D."/>
            <person name="Purnelle B."/>
            <person name="Ramsperger U."/>
            <person name="Surzycki R."/>
            <person name="Thebault P."/>
            <person name="Vandenbol M."/>
            <person name="Vorhoelter F.J."/>
            <person name="Weidner S."/>
            <person name="Wells D.H."/>
            <person name="Wong K."/>
            <person name="Yeh K.-C."/>
            <person name="Batut J."/>
        </authorList>
    </citation>
    <scope>NUCLEOTIDE SEQUENCE [LARGE SCALE GENOMIC DNA]</scope>
    <source>
        <strain evidence="3">1021</strain>
        <plasmid evidence="3">Plasmid pSymA</plasmid>
    </source>
</reference>
<protein>
    <submittedName>
        <fullName evidence="2">Uncharacterized protein</fullName>
    </submittedName>
</protein>
<reference evidence="2 3" key="1">
    <citation type="journal article" date="2001" name="Proc. Natl. Acad. Sci. U.S.A.">
        <title>Nucleotide sequence and predicted functions of the entire Sinorhizobium meliloti pSymA megaplasmid.</title>
        <authorList>
            <person name="Barnett M.J."/>
            <person name="Fisher R.F."/>
            <person name="Jones T."/>
            <person name="Komp C."/>
            <person name="Abola A.P."/>
            <person name="Barloy-Hubler F."/>
            <person name="Bowser L."/>
            <person name="Capela D."/>
            <person name="Galibert F."/>
            <person name="Gouzy J."/>
            <person name="Gurjal M."/>
            <person name="Hong A."/>
            <person name="Huizar L."/>
            <person name="Hyman R.W."/>
            <person name="Kahn D."/>
            <person name="Kahn M.L."/>
            <person name="Kalman S."/>
            <person name="Keating D.H."/>
            <person name="Palm C."/>
            <person name="Peck M.C."/>
            <person name="Surzycki R."/>
            <person name="Wells D.H."/>
            <person name="Yeh K.-C."/>
            <person name="Davis R.W."/>
            <person name="Federspiel N.A."/>
            <person name="Long S.R."/>
        </authorList>
    </citation>
    <scope>NUCLEOTIDE SEQUENCE [LARGE SCALE GENOMIC DNA]</scope>
    <source>
        <strain evidence="2 3">1021</strain>
        <plasmid evidence="3">Plasmid pSymA</plasmid>
    </source>
</reference>
<feature type="compositionally biased region" description="Polar residues" evidence="1">
    <location>
        <begin position="59"/>
        <end position="81"/>
    </location>
</feature>
<dbReference type="EnsemblBacteria" id="AAK65048">
    <property type="protein sequence ID" value="AAK65048"/>
    <property type="gene ID" value="SMa0736"/>
</dbReference>
<dbReference type="AlphaFoldDB" id="Q92ZQ9"/>
<keyword evidence="2" id="KW-0614">Plasmid</keyword>
<evidence type="ECO:0000313" key="2">
    <source>
        <dbReference type="EMBL" id="AAK65048.1"/>
    </source>
</evidence>
<dbReference type="HOGENOM" id="CLU_2438709_0_0_5"/>
<dbReference type="KEGG" id="sme:SMa0736"/>
<feature type="region of interest" description="Disordered" evidence="1">
    <location>
        <begin position="57"/>
        <end position="90"/>
    </location>
</feature>
<evidence type="ECO:0000313" key="3">
    <source>
        <dbReference type="Proteomes" id="UP000001976"/>
    </source>
</evidence>
<dbReference type="Proteomes" id="UP000001976">
    <property type="component" value="Plasmid pSymA"/>
</dbReference>
<dbReference type="RefSeq" id="WP_010967380.1">
    <property type="nucleotide sequence ID" value="NC_003037.1"/>
</dbReference>
<gene>
    <name evidence="2" type="ORF">SMa0736</name>
</gene>
<geneLocation type="plasmid" evidence="2 3">
    <name>pSymA</name>
</geneLocation>
<sequence length="90" mass="9914">MKGLDDADIVVAPPKDLLDSTMSAADFAQLFGVYTQGGMSWETFYERGQADGIFRLSGTRKTNTPSSILRAQRTSGRQPSSDLEHSWPFV</sequence>
<proteinExistence type="predicted"/>